<dbReference type="PANTHER" id="PTHR38488:SF1">
    <property type="entry name" value="OXIDOREDUCTASE 9.5 KDA SUBUNIT, PUTATIVE (AFU_ORTHOLOGUE AFUA_5G08980)-RELATED"/>
    <property type="match status" value="1"/>
</dbReference>
<dbReference type="EMBL" id="MTYI01000264">
    <property type="protein sequence ID" value="PNP47010.1"/>
    <property type="molecule type" value="Genomic_DNA"/>
</dbReference>
<organism evidence="1 2">
    <name type="scientific">Trichoderma harzianum</name>
    <name type="common">Hypocrea lixii</name>
    <dbReference type="NCBI Taxonomy" id="5544"/>
    <lineage>
        <taxon>Eukaryota</taxon>
        <taxon>Fungi</taxon>
        <taxon>Dikarya</taxon>
        <taxon>Ascomycota</taxon>
        <taxon>Pezizomycotina</taxon>
        <taxon>Sordariomycetes</taxon>
        <taxon>Hypocreomycetidae</taxon>
        <taxon>Hypocreales</taxon>
        <taxon>Hypocreaceae</taxon>
        <taxon>Trichoderma</taxon>
    </lineage>
</organism>
<evidence type="ECO:0000313" key="2">
    <source>
        <dbReference type="Proteomes" id="UP000236290"/>
    </source>
</evidence>
<dbReference type="InterPro" id="IPR039961">
    <property type="entry name" value="Nuo9.5"/>
</dbReference>
<sequence>MSSPLFWSQPLKYCAWAARERPAYFWSVVVGATGPALMPIVPPIRHMLGDVDPAPVPVTYPGTFGRQLNRALVEENLRYDREREREFSN</sequence>
<dbReference type="AlphaFoldDB" id="A0A2K0TNB0"/>
<dbReference type="OrthoDB" id="2093409at2759"/>
<name>A0A2K0TNB0_TRIHA</name>
<dbReference type="PANTHER" id="PTHR38488">
    <property type="entry name" value="OXIDOREDUCTASE 9.5 KDA SUBUNIT, PUTATIVE (AFU_ORTHOLOGUE AFUA_5G08980)-RELATED"/>
    <property type="match status" value="1"/>
</dbReference>
<evidence type="ECO:0008006" key="3">
    <source>
        <dbReference type="Google" id="ProtNLM"/>
    </source>
</evidence>
<evidence type="ECO:0000313" key="1">
    <source>
        <dbReference type="EMBL" id="PNP47010.1"/>
    </source>
</evidence>
<accession>A0A2K0TNB0</accession>
<protein>
    <recommendedName>
        <fullName evidence="3">NADH dehydrogenase</fullName>
    </recommendedName>
</protein>
<proteinExistence type="predicted"/>
<gene>
    <name evidence="1" type="ORF">THARTR1_10515</name>
</gene>
<comment type="caution">
    <text evidence="1">The sequence shown here is derived from an EMBL/GenBank/DDBJ whole genome shotgun (WGS) entry which is preliminary data.</text>
</comment>
<dbReference type="CDD" id="cd22903">
    <property type="entry name" value="NI9M"/>
    <property type="match status" value="1"/>
</dbReference>
<dbReference type="Proteomes" id="UP000236290">
    <property type="component" value="Unassembled WGS sequence"/>
</dbReference>
<reference evidence="1 2" key="1">
    <citation type="submission" date="2017-02" db="EMBL/GenBank/DDBJ databases">
        <title>Genomes of Trichoderma spp. with biocontrol activity.</title>
        <authorList>
            <person name="Gardiner D."/>
            <person name="Kazan K."/>
            <person name="Vos C."/>
            <person name="Harvey P."/>
        </authorList>
    </citation>
    <scope>NUCLEOTIDE SEQUENCE [LARGE SCALE GENOMIC DNA]</scope>
    <source>
        <strain evidence="1 2">Tr1</strain>
    </source>
</reference>